<evidence type="ECO:0000313" key="1">
    <source>
        <dbReference type="EMBL" id="AJQ97396.1"/>
    </source>
</evidence>
<name>A0A0C5VT83_9GAMM</name>
<protein>
    <submittedName>
        <fullName evidence="1">Uncharacterized protein</fullName>
    </submittedName>
</protein>
<dbReference type="EMBL" id="CP007142">
    <property type="protein sequence ID" value="AJQ97396.1"/>
    <property type="molecule type" value="Genomic_DNA"/>
</dbReference>
<dbReference type="STRING" id="1445510.YC6258_05366"/>
<accession>A0A0C5VT83</accession>
<dbReference type="AlphaFoldDB" id="A0A0C5VT83"/>
<dbReference type="Proteomes" id="UP000032266">
    <property type="component" value="Chromosome"/>
</dbReference>
<evidence type="ECO:0000313" key="2">
    <source>
        <dbReference type="Proteomes" id="UP000032266"/>
    </source>
</evidence>
<organism evidence="1 2">
    <name type="scientific">Gynuella sunshinyii YC6258</name>
    <dbReference type="NCBI Taxonomy" id="1445510"/>
    <lineage>
        <taxon>Bacteria</taxon>
        <taxon>Pseudomonadati</taxon>
        <taxon>Pseudomonadota</taxon>
        <taxon>Gammaproteobacteria</taxon>
        <taxon>Oceanospirillales</taxon>
        <taxon>Saccharospirillaceae</taxon>
        <taxon>Gynuella</taxon>
    </lineage>
</organism>
<proteinExistence type="predicted"/>
<gene>
    <name evidence="1" type="ORF">YC6258_05366</name>
</gene>
<dbReference type="KEGG" id="gsn:YC6258_05366"/>
<sequence length="52" mass="6302">MRKSMESKLRSCERARFNAFKWYWQPISSPAEQQAARYWNLGSTKYQHDTCK</sequence>
<keyword evidence="2" id="KW-1185">Reference proteome</keyword>
<dbReference type="HOGENOM" id="CLU_3080421_0_0_6"/>
<reference evidence="1 2" key="1">
    <citation type="submission" date="2014-01" db="EMBL/GenBank/DDBJ databases">
        <title>Full genme sequencing of cellulolytic bacterium Gynuella sunshinyii YC6258T gen. nov., sp. nov.</title>
        <authorList>
            <person name="Khan H."/>
            <person name="Chung E.J."/>
            <person name="Chung Y.R."/>
        </authorList>
    </citation>
    <scope>NUCLEOTIDE SEQUENCE [LARGE SCALE GENOMIC DNA]</scope>
    <source>
        <strain evidence="1 2">YC6258</strain>
    </source>
</reference>